<name>A0A0K1H0I2_9BETA</name>
<sequence length="32" mass="3415">MFGPNPLGIRGGLCIMQLQCNDIAHTGSSRVQ</sequence>
<proteinExistence type="predicted"/>
<protein>
    <submittedName>
        <fullName evidence="1">Uncharacterized protein</fullName>
    </submittedName>
</protein>
<dbReference type="EMBL" id="KP796148">
    <property type="protein sequence ID" value="AKT72925.1"/>
    <property type="molecule type" value="Genomic_DNA"/>
</dbReference>
<gene>
    <name evidence="1" type="primary">Cy205</name>
</gene>
<evidence type="ECO:0000313" key="1">
    <source>
        <dbReference type="EMBL" id="AKT72925.1"/>
    </source>
</evidence>
<organism evidence="1 2">
    <name type="scientific">Cynomolgus macaque cytomegalovirus strain Mauritius</name>
    <dbReference type="NCBI Taxonomy" id="1690255"/>
    <lineage>
        <taxon>Viruses</taxon>
        <taxon>Duplodnaviria</taxon>
        <taxon>Heunggongvirae</taxon>
        <taxon>Peploviricota</taxon>
        <taxon>Herviviricetes</taxon>
        <taxon>Herpesvirales</taxon>
        <taxon>Orthoherpesviridae</taxon>
        <taxon>Betaherpesvirinae</taxon>
        <taxon>Cytomegalovirus</taxon>
        <taxon>Cytomegalovirus macacinebeta3</taxon>
    </lineage>
</organism>
<accession>A0A0K1H0I2</accession>
<dbReference type="Proteomes" id="UP000118435">
    <property type="component" value="Segment"/>
</dbReference>
<evidence type="ECO:0000313" key="2">
    <source>
        <dbReference type="Proteomes" id="UP000118435"/>
    </source>
</evidence>
<reference evidence="1 2" key="1">
    <citation type="journal article" date="2016" name="BMC Genomics">
        <title>A novel strain of cynomolgus macaque cytomegalovirus: implications for host-virus co-evolution.</title>
        <authorList>
            <person name="Russell J.N."/>
            <person name="Marsh A.K."/>
            <person name="Willer D.O."/>
            <person name="Ambagala A.P."/>
            <person name="Dzamba M."/>
            <person name="Chan J.K."/>
            <person name="Pilon R."/>
            <person name="Fournier J."/>
            <person name="Brudno M."/>
            <person name="Antony J.M."/>
            <person name="Sandstrom P."/>
            <person name="Evans B.J."/>
            <person name="MacDonald K.S."/>
        </authorList>
    </citation>
    <scope>NUCLEOTIDE SEQUENCE [LARGE SCALE GENOMIC DNA]</scope>
    <source>
        <strain evidence="1">Mauritius</strain>
    </source>
</reference>